<protein>
    <recommendedName>
        <fullName evidence="4">SAP domain-containing protein</fullName>
    </recommendedName>
</protein>
<dbReference type="EMBL" id="KZ613958">
    <property type="protein sequence ID" value="PMD32750.1"/>
    <property type="molecule type" value="Genomic_DNA"/>
</dbReference>
<gene>
    <name evidence="2" type="ORF">L207DRAFT_536046</name>
</gene>
<keyword evidence="3" id="KW-1185">Reference proteome</keyword>
<feature type="compositionally biased region" description="Polar residues" evidence="1">
    <location>
        <begin position="10"/>
        <end position="22"/>
    </location>
</feature>
<sequence>MPPKRKAMAETSTNKQISATRNTKASKTSAKSTAPTSKPSAKASTKPKPQTFKYSDATTLSLKPKYLNLQWPNFADFIKDKNQDIPKKGELIDAWCDRVSDLGIPVSEEGAELLEKLDKEVEKRDQNRLDMHIYNDWNGWGMSEAFSNYLKDFNKDIFKKTVSPFKKWAYVEDETGTNRTADNEDGDSVKEIAAMVGLMVLTAYSALSEHSLFTPDSEVKNIGIMSLMMLEFAQVDGCDLDIGWGCEIVRMCDETGIDLDKVVRKQVSVSKKDLKGLRSAYKEKKDGYKKAAEIKGWKPENDIGGKYNEKQWFRWDWKLEYKEFKKNHGGGTYYDLTKWSKKDRERHTLGTKAFDEMLGIDSDSEDSDSTSE</sequence>
<feature type="region of interest" description="Disordered" evidence="1">
    <location>
        <begin position="1"/>
        <end position="52"/>
    </location>
</feature>
<reference evidence="2 3" key="1">
    <citation type="submission" date="2016-04" db="EMBL/GenBank/DDBJ databases">
        <title>A degradative enzymes factory behind the ericoid mycorrhizal symbiosis.</title>
        <authorList>
            <consortium name="DOE Joint Genome Institute"/>
            <person name="Martino E."/>
            <person name="Morin E."/>
            <person name="Grelet G."/>
            <person name="Kuo A."/>
            <person name="Kohler A."/>
            <person name="Daghino S."/>
            <person name="Barry K."/>
            <person name="Choi C."/>
            <person name="Cichocki N."/>
            <person name="Clum A."/>
            <person name="Copeland A."/>
            <person name="Hainaut M."/>
            <person name="Haridas S."/>
            <person name="Labutti K."/>
            <person name="Lindquist E."/>
            <person name="Lipzen A."/>
            <person name="Khouja H.-R."/>
            <person name="Murat C."/>
            <person name="Ohm R."/>
            <person name="Olson A."/>
            <person name="Spatafora J."/>
            <person name="Veneault-Fourrey C."/>
            <person name="Henrissat B."/>
            <person name="Grigoriev I."/>
            <person name="Martin F."/>
            <person name="Perotto S."/>
        </authorList>
    </citation>
    <scope>NUCLEOTIDE SEQUENCE [LARGE SCALE GENOMIC DNA]</scope>
    <source>
        <strain evidence="2 3">F</strain>
    </source>
</reference>
<organism evidence="2 3">
    <name type="scientific">Hyaloscypha variabilis (strain UAMH 11265 / GT02V1 / F)</name>
    <name type="common">Meliniomyces variabilis</name>
    <dbReference type="NCBI Taxonomy" id="1149755"/>
    <lineage>
        <taxon>Eukaryota</taxon>
        <taxon>Fungi</taxon>
        <taxon>Dikarya</taxon>
        <taxon>Ascomycota</taxon>
        <taxon>Pezizomycotina</taxon>
        <taxon>Leotiomycetes</taxon>
        <taxon>Helotiales</taxon>
        <taxon>Hyaloscyphaceae</taxon>
        <taxon>Hyaloscypha</taxon>
        <taxon>Hyaloscypha variabilis</taxon>
    </lineage>
</organism>
<evidence type="ECO:0000313" key="2">
    <source>
        <dbReference type="EMBL" id="PMD32750.1"/>
    </source>
</evidence>
<evidence type="ECO:0000313" key="3">
    <source>
        <dbReference type="Proteomes" id="UP000235786"/>
    </source>
</evidence>
<evidence type="ECO:0008006" key="4">
    <source>
        <dbReference type="Google" id="ProtNLM"/>
    </source>
</evidence>
<proteinExistence type="predicted"/>
<evidence type="ECO:0000256" key="1">
    <source>
        <dbReference type="SAM" id="MobiDB-lite"/>
    </source>
</evidence>
<accession>A0A2J6R2K5</accession>
<feature type="compositionally biased region" description="Low complexity" evidence="1">
    <location>
        <begin position="23"/>
        <end position="49"/>
    </location>
</feature>
<dbReference type="Proteomes" id="UP000235786">
    <property type="component" value="Unassembled WGS sequence"/>
</dbReference>
<dbReference type="AlphaFoldDB" id="A0A2J6R2K5"/>
<dbReference type="OrthoDB" id="10037289at2759"/>
<name>A0A2J6R2K5_HYAVF</name>